<dbReference type="GO" id="GO:0005634">
    <property type="term" value="C:nucleus"/>
    <property type="evidence" value="ECO:0007669"/>
    <property type="project" value="TreeGrafter"/>
</dbReference>
<feature type="compositionally biased region" description="Basic and acidic residues" evidence="1">
    <location>
        <begin position="11"/>
        <end position="20"/>
    </location>
</feature>
<dbReference type="PANTHER" id="PTHR21677:SF4">
    <property type="entry name" value="TSL-KINASE INTERACTING-LIKE PROTEIN"/>
    <property type="match status" value="1"/>
</dbReference>
<proteinExistence type="predicted"/>
<dbReference type="InterPro" id="IPR055315">
    <property type="entry name" value="Cramped-like"/>
</dbReference>
<feature type="region of interest" description="Disordered" evidence="1">
    <location>
        <begin position="1"/>
        <end position="76"/>
    </location>
</feature>
<dbReference type="GO" id="GO:0003682">
    <property type="term" value="F:chromatin binding"/>
    <property type="evidence" value="ECO:0007669"/>
    <property type="project" value="InterPro"/>
</dbReference>
<protein>
    <recommendedName>
        <fullName evidence="4">TSL-kinase interacting protein 1</fullName>
    </recommendedName>
</protein>
<dbReference type="GO" id="GO:0007389">
    <property type="term" value="P:pattern specification process"/>
    <property type="evidence" value="ECO:0007669"/>
    <property type="project" value="TreeGrafter"/>
</dbReference>
<dbReference type="PANTHER" id="PTHR21677">
    <property type="entry name" value="CRAMPED PROTEIN"/>
    <property type="match status" value="1"/>
</dbReference>
<dbReference type="FunCoup" id="A0A068UWE5">
    <property type="interactions" value="79"/>
</dbReference>
<accession>A0A068UWE5</accession>
<dbReference type="InParanoid" id="A0A068UWE5"/>
<dbReference type="Gramene" id="CDP12865">
    <property type="protein sequence ID" value="CDP12865"/>
    <property type="gene ID" value="GSCOC_T00037541001"/>
</dbReference>
<dbReference type="OMA" id="IFRLRYD"/>
<organism evidence="2 3">
    <name type="scientific">Coffea canephora</name>
    <name type="common">Robusta coffee</name>
    <dbReference type="NCBI Taxonomy" id="49390"/>
    <lineage>
        <taxon>Eukaryota</taxon>
        <taxon>Viridiplantae</taxon>
        <taxon>Streptophyta</taxon>
        <taxon>Embryophyta</taxon>
        <taxon>Tracheophyta</taxon>
        <taxon>Spermatophyta</taxon>
        <taxon>Magnoliopsida</taxon>
        <taxon>eudicotyledons</taxon>
        <taxon>Gunneridae</taxon>
        <taxon>Pentapetalae</taxon>
        <taxon>asterids</taxon>
        <taxon>lamiids</taxon>
        <taxon>Gentianales</taxon>
        <taxon>Rubiaceae</taxon>
        <taxon>Ixoroideae</taxon>
        <taxon>Gardenieae complex</taxon>
        <taxon>Bertiereae - Coffeeae clade</taxon>
        <taxon>Coffeeae</taxon>
        <taxon>Coffea</taxon>
    </lineage>
</organism>
<feature type="compositionally biased region" description="Basic residues" evidence="1">
    <location>
        <begin position="1"/>
        <end position="10"/>
    </location>
</feature>
<feature type="compositionally biased region" description="Polar residues" evidence="1">
    <location>
        <begin position="58"/>
        <end position="76"/>
    </location>
</feature>
<name>A0A068UWE5_COFCA</name>
<dbReference type="EMBL" id="HG739155">
    <property type="protein sequence ID" value="CDP12865.1"/>
    <property type="molecule type" value="Genomic_DNA"/>
</dbReference>
<evidence type="ECO:0000313" key="3">
    <source>
        <dbReference type="Proteomes" id="UP000295252"/>
    </source>
</evidence>
<keyword evidence="3" id="KW-1185">Reference proteome</keyword>
<dbReference type="AlphaFoldDB" id="A0A068UWE5"/>
<sequence>MKASGQRKRKVGEVSEENRKSIGAVMKKSANGSCKRRPKPAGECKLLLPKNDLKEKPSTTVHSPGETTKVTNPSNKETAKVQNVKVQKGDRLTSSKIKLQLFPVNSMTRLKLEKDGHNPFLELTLSVQKKVSSVIKHLNTKWGCSSAALGELMLFPYDVRLENIASSRSWTSDCGSFTAGELHEALETPSIFRLKYGWFTNLHVEACGVSLTSTATEEQSESKHSQNDCSLFSRMTHDQRKTITAASQGIQSPINMHEEEDVARTKQMPTLLSVDHVVNDVPLPPAVSWDDSFTSLSIGGLLSEASLLNKINNPTEGSDNKSNLQPIELVSDISIGALLSEASLLDKINNHEQRSCKSLSFQLTQPVSDSCRRDLMSGVSYQCNVENPDLKAENEKGFQPVYSASEIVIGGLQSEESLQGKINAFDAASSRPGPKPTMENGASQFLFPWDDSMISLSIGGLLSEASLQRYFSCCNPKSKEAASSVTLNSSEPFAASQLNLHPPAPKSLETNLRDPAMPSNQRHPHRLIQMSSTNQAKLANDPADQKLMTKVLPHRQGASDEASSLGLRANKCNEFMGPFDPSLPTAVQVTTGGDGLSLSGFGW</sequence>
<evidence type="ECO:0000313" key="2">
    <source>
        <dbReference type="EMBL" id="CDP12865.1"/>
    </source>
</evidence>
<gene>
    <name evidence="2" type="ORF">GSCOC_T00037541001</name>
</gene>
<reference evidence="3" key="1">
    <citation type="journal article" date="2014" name="Science">
        <title>The coffee genome provides insight into the convergent evolution of caffeine biosynthesis.</title>
        <authorList>
            <person name="Denoeud F."/>
            <person name="Carretero-Paulet L."/>
            <person name="Dereeper A."/>
            <person name="Droc G."/>
            <person name="Guyot R."/>
            <person name="Pietrella M."/>
            <person name="Zheng C."/>
            <person name="Alberti A."/>
            <person name="Anthony F."/>
            <person name="Aprea G."/>
            <person name="Aury J.M."/>
            <person name="Bento P."/>
            <person name="Bernard M."/>
            <person name="Bocs S."/>
            <person name="Campa C."/>
            <person name="Cenci A."/>
            <person name="Combes M.C."/>
            <person name="Crouzillat D."/>
            <person name="Da Silva C."/>
            <person name="Daddiego L."/>
            <person name="De Bellis F."/>
            <person name="Dussert S."/>
            <person name="Garsmeur O."/>
            <person name="Gayraud T."/>
            <person name="Guignon V."/>
            <person name="Jahn K."/>
            <person name="Jamilloux V."/>
            <person name="Joet T."/>
            <person name="Labadie K."/>
            <person name="Lan T."/>
            <person name="Leclercq J."/>
            <person name="Lepelley M."/>
            <person name="Leroy T."/>
            <person name="Li L.T."/>
            <person name="Librado P."/>
            <person name="Lopez L."/>
            <person name="Munoz A."/>
            <person name="Noel B."/>
            <person name="Pallavicini A."/>
            <person name="Perrotta G."/>
            <person name="Poncet V."/>
            <person name="Pot D."/>
            <person name="Priyono X."/>
            <person name="Rigoreau M."/>
            <person name="Rouard M."/>
            <person name="Rozas J."/>
            <person name="Tranchant-Dubreuil C."/>
            <person name="VanBuren R."/>
            <person name="Zhang Q."/>
            <person name="Andrade A.C."/>
            <person name="Argout X."/>
            <person name="Bertrand B."/>
            <person name="de Kochko A."/>
            <person name="Graziosi G."/>
            <person name="Henry R.J."/>
            <person name="Jayarama X."/>
            <person name="Ming R."/>
            <person name="Nagai C."/>
            <person name="Rounsley S."/>
            <person name="Sankoff D."/>
            <person name="Giuliano G."/>
            <person name="Albert V.A."/>
            <person name="Wincker P."/>
            <person name="Lashermes P."/>
        </authorList>
    </citation>
    <scope>NUCLEOTIDE SEQUENCE [LARGE SCALE GENOMIC DNA]</scope>
    <source>
        <strain evidence="3">cv. DH200-94</strain>
    </source>
</reference>
<dbReference type="Proteomes" id="UP000295252">
    <property type="component" value="Chromosome IX"/>
</dbReference>
<dbReference type="PhylomeDB" id="A0A068UWE5"/>
<dbReference type="STRING" id="49390.A0A068UWE5"/>
<evidence type="ECO:0000256" key="1">
    <source>
        <dbReference type="SAM" id="MobiDB-lite"/>
    </source>
</evidence>
<dbReference type="OrthoDB" id="745018at2759"/>
<evidence type="ECO:0008006" key="4">
    <source>
        <dbReference type="Google" id="ProtNLM"/>
    </source>
</evidence>